<dbReference type="Pfam" id="PF13639">
    <property type="entry name" value="zf-RING_2"/>
    <property type="match status" value="1"/>
</dbReference>
<keyword evidence="1" id="KW-0479">Metal-binding</keyword>
<evidence type="ECO:0000313" key="6">
    <source>
        <dbReference type="EMBL" id="MED6164500.1"/>
    </source>
</evidence>
<evidence type="ECO:0000313" key="7">
    <source>
        <dbReference type="Proteomes" id="UP001341840"/>
    </source>
</evidence>
<name>A0ABU6UVG4_9FABA</name>
<reference evidence="6 7" key="1">
    <citation type="journal article" date="2023" name="Plants (Basel)">
        <title>Bridging the Gap: Combining Genomics and Transcriptomics Approaches to Understand Stylosanthes scabra, an Orphan Legume from the Brazilian Caatinga.</title>
        <authorList>
            <person name="Ferreira-Neto J.R.C."/>
            <person name="da Silva M.D."/>
            <person name="Binneck E."/>
            <person name="de Melo N.F."/>
            <person name="da Silva R.H."/>
            <person name="de Melo A.L.T.M."/>
            <person name="Pandolfi V."/>
            <person name="Bustamante F.O."/>
            <person name="Brasileiro-Vidal A.C."/>
            <person name="Benko-Iseppon A.M."/>
        </authorList>
    </citation>
    <scope>NUCLEOTIDE SEQUENCE [LARGE SCALE GENOMIC DNA]</scope>
    <source>
        <tissue evidence="6">Leaves</tissue>
    </source>
</reference>
<dbReference type="EMBL" id="JASCZI010122599">
    <property type="protein sequence ID" value="MED6164500.1"/>
    <property type="molecule type" value="Genomic_DNA"/>
</dbReference>
<evidence type="ECO:0000259" key="5">
    <source>
        <dbReference type="PROSITE" id="PS50089"/>
    </source>
</evidence>
<organism evidence="6 7">
    <name type="scientific">Stylosanthes scabra</name>
    <dbReference type="NCBI Taxonomy" id="79078"/>
    <lineage>
        <taxon>Eukaryota</taxon>
        <taxon>Viridiplantae</taxon>
        <taxon>Streptophyta</taxon>
        <taxon>Embryophyta</taxon>
        <taxon>Tracheophyta</taxon>
        <taxon>Spermatophyta</taxon>
        <taxon>Magnoliopsida</taxon>
        <taxon>eudicotyledons</taxon>
        <taxon>Gunneridae</taxon>
        <taxon>Pentapetalae</taxon>
        <taxon>rosids</taxon>
        <taxon>fabids</taxon>
        <taxon>Fabales</taxon>
        <taxon>Fabaceae</taxon>
        <taxon>Papilionoideae</taxon>
        <taxon>50 kb inversion clade</taxon>
        <taxon>dalbergioids sensu lato</taxon>
        <taxon>Dalbergieae</taxon>
        <taxon>Pterocarpus clade</taxon>
        <taxon>Stylosanthes</taxon>
    </lineage>
</organism>
<dbReference type="PANTHER" id="PTHR45969">
    <property type="entry name" value="RING ZINC FINGER PROTEIN-RELATED"/>
    <property type="match status" value="1"/>
</dbReference>
<keyword evidence="3" id="KW-0862">Zinc</keyword>
<keyword evidence="2 4" id="KW-0863">Zinc-finger</keyword>
<evidence type="ECO:0000256" key="1">
    <source>
        <dbReference type="ARBA" id="ARBA00022723"/>
    </source>
</evidence>
<dbReference type="Gene3D" id="3.30.40.10">
    <property type="entry name" value="Zinc/RING finger domain, C3HC4 (zinc finger)"/>
    <property type="match status" value="1"/>
</dbReference>
<evidence type="ECO:0000256" key="3">
    <source>
        <dbReference type="ARBA" id="ARBA00022833"/>
    </source>
</evidence>
<dbReference type="InterPro" id="IPR013083">
    <property type="entry name" value="Znf_RING/FYVE/PHD"/>
</dbReference>
<keyword evidence="7" id="KW-1185">Reference proteome</keyword>
<dbReference type="InterPro" id="IPR001841">
    <property type="entry name" value="Znf_RING"/>
</dbReference>
<accession>A0ABU6UVG4</accession>
<dbReference type="CDD" id="cd16448">
    <property type="entry name" value="RING-H2"/>
    <property type="match status" value="1"/>
</dbReference>
<dbReference type="Proteomes" id="UP001341840">
    <property type="component" value="Unassembled WGS sequence"/>
</dbReference>
<evidence type="ECO:0000256" key="2">
    <source>
        <dbReference type="ARBA" id="ARBA00022771"/>
    </source>
</evidence>
<dbReference type="PANTHER" id="PTHR45969:SF69">
    <property type="entry name" value="FINGER DOMAIN PROTEIN, PUTATIVE (AFU_ORTHOLOGUE AFUA_3G12190)-RELATED"/>
    <property type="match status" value="1"/>
</dbReference>
<evidence type="ECO:0000256" key="4">
    <source>
        <dbReference type="PROSITE-ProRule" id="PRU00175"/>
    </source>
</evidence>
<dbReference type="SUPFAM" id="SSF57850">
    <property type="entry name" value="RING/U-box"/>
    <property type="match status" value="1"/>
</dbReference>
<protein>
    <recommendedName>
        <fullName evidence="5">RING-type domain-containing protein</fullName>
    </recommendedName>
</protein>
<proteinExistence type="predicted"/>
<dbReference type="SMART" id="SM00184">
    <property type="entry name" value="RING"/>
    <property type="match status" value="1"/>
</dbReference>
<dbReference type="PROSITE" id="PS50089">
    <property type="entry name" value="ZF_RING_2"/>
    <property type="match status" value="1"/>
</dbReference>
<comment type="caution">
    <text evidence="6">The sequence shown here is derived from an EMBL/GenBank/DDBJ whole genome shotgun (WGS) entry which is preliminary data.</text>
</comment>
<sequence>MAHTSYSLEITSSEDPTVPLDFCFSDCFSINLSCIIDLIQLIQPTNPSTDIYFSSTAFNEAFLVPSDILCDSTPLTDFNRENNEIVHQIFSSVPISSELLDEILAQLAENARTILSSDWCGSLEMDVNLHVVTHIADDEEDFDVYNDDDHRQNVSEVCQLVNLLERPIKVDEEEGGVEQCAICLEEFGDGNEDSSGEVVRTNCLHVFHERCIFRWLERCVKCESPYSCPLCRCNVFPTSEEDE</sequence>
<feature type="domain" description="RING-type" evidence="5">
    <location>
        <begin position="180"/>
        <end position="232"/>
    </location>
</feature>
<gene>
    <name evidence="6" type="ORF">PIB30_090737</name>
</gene>